<protein>
    <submittedName>
        <fullName evidence="3">SRR1-like protein</fullName>
    </submittedName>
</protein>
<sequence length="218" mass="24033">MADGEGFIYVNRAAKNKKRRTNKAATPISFSDSLRRTHDMLVSSGWWESYRGERSILLRSAVVAVIEFDLWRISGAAALTEARRSVLGAQDAGEDDGDMAGTLQCLCLGLGRPTASNESRAQLCVLLDLCAELAIAATDTVLFDPAFEDNDISALHGLGLKVSNVNKKGAYAIDTPTLVFMPHCGIELYERFLRANWTGEQMRRIILVANDLFEYAER</sequence>
<dbReference type="PANTHER" id="PTHR28626:SF3">
    <property type="entry name" value="SRR1-LIKE PROTEIN"/>
    <property type="match status" value="1"/>
</dbReference>
<evidence type="ECO:0000259" key="2">
    <source>
        <dbReference type="Pfam" id="PF07985"/>
    </source>
</evidence>
<keyword evidence="4" id="KW-1185">Reference proteome</keyword>
<comment type="similarity">
    <text evidence="1">Belongs to the SRR1 family.</text>
</comment>
<dbReference type="PANTHER" id="PTHR28626">
    <property type="entry name" value="SRR1-LIKE PROTEIN"/>
    <property type="match status" value="1"/>
</dbReference>
<organism evidence="3 4">
    <name type="scientific">Ceratobasidium theobromae</name>
    <dbReference type="NCBI Taxonomy" id="1582974"/>
    <lineage>
        <taxon>Eukaryota</taxon>
        <taxon>Fungi</taxon>
        <taxon>Dikarya</taxon>
        <taxon>Basidiomycota</taxon>
        <taxon>Agaricomycotina</taxon>
        <taxon>Agaricomycetes</taxon>
        <taxon>Cantharellales</taxon>
        <taxon>Ceratobasidiaceae</taxon>
        <taxon>Ceratobasidium</taxon>
    </lineage>
</organism>
<accession>A0A5N5QXI7</accession>
<reference evidence="3 4" key="1">
    <citation type="journal article" date="2019" name="Fungal Biol. Biotechnol.">
        <title>Draft genome sequence of fastidious pathogen Ceratobasidium theobromae, which causes vascular-streak dieback in Theobroma cacao.</title>
        <authorList>
            <person name="Ali S.S."/>
            <person name="Asman A."/>
            <person name="Shao J."/>
            <person name="Firmansyah A.P."/>
            <person name="Susilo A.W."/>
            <person name="Rosmana A."/>
            <person name="McMahon P."/>
            <person name="Junaid M."/>
            <person name="Guest D."/>
            <person name="Kheng T.Y."/>
            <person name="Meinhardt L.W."/>
            <person name="Bailey B.A."/>
        </authorList>
    </citation>
    <scope>NUCLEOTIDE SEQUENCE [LARGE SCALE GENOMIC DNA]</scope>
    <source>
        <strain evidence="3 4">CT2</strain>
    </source>
</reference>
<dbReference type="EMBL" id="SSOP01000001">
    <property type="protein sequence ID" value="KAB5596445.1"/>
    <property type="molecule type" value="Genomic_DNA"/>
</dbReference>
<evidence type="ECO:0000313" key="4">
    <source>
        <dbReference type="Proteomes" id="UP000383932"/>
    </source>
</evidence>
<gene>
    <name evidence="3" type="ORF">CTheo_82</name>
</gene>
<dbReference type="InterPro" id="IPR012942">
    <property type="entry name" value="SRR1-like"/>
</dbReference>
<dbReference type="Pfam" id="PF07985">
    <property type="entry name" value="SRR1"/>
    <property type="match status" value="1"/>
</dbReference>
<comment type="caution">
    <text evidence="3">The sequence shown here is derived from an EMBL/GenBank/DDBJ whole genome shotgun (WGS) entry which is preliminary data.</text>
</comment>
<proteinExistence type="inferred from homology"/>
<dbReference type="Proteomes" id="UP000383932">
    <property type="component" value="Unassembled WGS sequence"/>
</dbReference>
<name>A0A5N5QXI7_9AGAM</name>
<dbReference type="GO" id="GO:0005634">
    <property type="term" value="C:nucleus"/>
    <property type="evidence" value="ECO:0007669"/>
    <property type="project" value="TreeGrafter"/>
</dbReference>
<dbReference type="AlphaFoldDB" id="A0A5N5QXI7"/>
<feature type="domain" description="SRR1-like" evidence="2">
    <location>
        <begin position="101"/>
        <end position="217"/>
    </location>
</feature>
<dbReference type="InterPro" id="IPR040044">
    <property type="entry name" value="SRR1L"/>
</dbReference>
<evidence type="ECO:0000256" key="1">
    <source>
        <dbReference type="ARBA" id="ARBA00009856"/>
    </source>
</evidence>
<dbReference type="OrthoDB" id="551431at2759"/>
<dbReference type="GO" id="GO:0005737">
    <property type="term" value="C:cytoplasm"/>
    <property type="evidence" value="ECO:0007669"/>
    <property type="project" value="TreeGrafter"/>
</dbReference>
<evidence type="ECO:0000313" key="3">
    <source>
        <dbReference type="EMBL" id="KAB5596445.1"/>
    </source>
</evidence>